<sequence length="51" mass="5586">MSSSGPSSFSSGASGRSVSSASKFLVAFHHWLSLTAILWQILFCFHPLCRR</sequence>
<evidence type="ECO:0000313" key="3">
    <source>
        <dbReference type="Proteomes" id="UP000054549"/>
    </source>
</evidence>
<protein>
    <submittedName>
        <fullName evidence="2">Uncharacterized protein</fullName>
    </submittedName>
</protein>
<dbReference type="AlphaFoldDB" id="A0A0C2XA39"/>
<organism evidence="2 3">
    <name type="scientific">Amanita muscaria (strain Koide BX008)</name>
    <dbReference type="NCBI Taxonomy" id="946122"/>
    <lineage>
        <taxon>Eukaryota</taxon>
        <taxon>Fungi</taxon>
        <taxon>Dikarya</taxon>
        <taxon>Basidiomycota</taxon>
        <taxon>Agaricomycotina</taxon>
        <taxon>Agaricomycetes</taxon>
        <taxon>Agaricomycetidae</taxon>
        <taxon>Agaricales</taxon>
        <taxon>Pluteineae</taxon>
        <taxon>Amanitaceae</taxon>
        <taxon>Amanita</taxon>
    </lineage>
</organism>
<keyword evidence="1" id="KW-0812">Transmembrane</keyword>
<keyword evidence="3" id="KW-1185">Reference proteome</keyword>
<keyword evidence="1" id="KW-0472">Membrane</keyword>
<dbReference type="InParanoid" id="A0A0C2XA39"/>
<name>A0A0C2XA39_AMAMK</name>
<evidence type="ECO:0000256" key="1">
    <source>
        <dbReference type="SAM" id="Phobius"/>
    </source>
</evidence>
<dbReference type="HOGENOM" id="CLU_3105848_0_0_1"/>
<accession>A0A0C2XA39</accession>
<reference evidence="2 3" key="1">
    <citation type="submission" date="2014-04" db="EMBL/GenBank/DDBJ databases">
        <title>Evolutionary Origins and Diversification of the Mycorrhizal Mutualists.</title>
        <authorList>
            <consortium name="DOE Joint Genome Institute"/>
            <consortium name="Mycorrhizal Genomics Consortium"/>
            <person name="Kohler A."/>
            <person name="Kuo A."/>
            <person name="Nagy L.G."/>
            <person name="Floudas D."/>
            <person name="Copeland A."/>
            <person name="Barry K.W."/>
            <person name="Cichocki N."/>
            <person name="Veneault-Fourrey C."/>
            <person name="LaButti K."/>
            <person name="Lindquist E.A."/>
            <person name="Lipzen A."/>
            <person name="Lundell T."/>
            <person name="Morin E."/>
            <person name="Murat C."/>
            <person name="Riley R."/>
            <person name="Ohm R."/>
            <person name="Sun H."/>
            <person name="Tunlid A."/>
            <person name="Henrissat B."/>
            <person name="Grigoriev I.V."/>
            <person name="Hibbett D.S."/>
            <person name="Martin F."/>
        </authorList>
    </citation>
    <scope>NUCLEOTIDE SEQUENCE [LARGE SCALE GENOMIC DNA]</scope>
    <source>
        <strain evidence="2 3">Koide BX008</strain>
    </source>
</reference>
<dbReference type="EMBL" id="KN818241">
    <property type="protein sequence ID" value="KIL65648.1"/>
    <property type="molecule type" value="Genomic_DNA"/>
</dbReference>
<feature type="transmembrane region" description="Helical" evidence="1">
    <location>
        <begin position="24"/>
        <end position="45"/>
    </location>
</feature>
<keyword evidence="1" id="KW-1133">Transmembrane helix</keyword>
<gene>
    <name evidence="2" type="ORF">M378DRAFT_161958</name>
</gene>
<dbReference type="Proteomes" id="UP000054549">
    <property type="component" value="Unassembled WGS sequence"/>
</dbReference>
<proteinExistence type="predicted"/>
<evidence type="ECO:0000313" key="2">
    <source>
        <dbReference type="EMBL" id="KIL65648.1"/>
    </source>
</evidence>